<reference evidence="1" key="2">
    <citation type="journal article" date="2015" name="Data Brief">
        <title>Shoot transcriptome of the giant reed, Arundo donax.</title>
        <authorList>
            <person name="Barrero R.A."/>
            <person name="Guerrero F.D."/>
            <person name="Moolhuijzen P."/>
            <person name="Goolsby J.A."/>
            <person name="Tidwell J."/>
            <person name="Bellgard S.E."/>
            <person name="Bellgard M.I."/>
        </authorList>
    </citation>
    <scope>NUCLEOTIDE SEQUENCE</scope>
    <source>
        <tissue evidence="1">Shoot tissue taken approximately 20 cm above the soil surface</tissue>
    </source>
</reference>
<dbReference type="EMBL" id="GBRH01205747">
    <property type="protein sequence ID" value="JAD92148.1"/>
    <property type="molecule type" value="Transcribed_RNA"/>
</dbReference>
<name>A0A0A9DZL9_ARUDO</name>
<evidence type="ECO:0000313" key="1">
    <source>
        <dbReference type="EMBL" id="JAD92148.1"/>
    </source>
</evidence>
<protein>
    <submittedName>
        <fullName evidence="1">Uncharacterized protein</fullName>
    </submittedName>
</protein>
<organism evidence="1">
    <name type="scientific">Arundo donax</name>
    <name type="common">Giant reed</name>
    <name type="synonym">Donax arundinaceus</name>
    <dbReference type="NCBI Taxonomy" id="35708"/>
    <lineage>
        <taxon>Eukaryota</taxon>
        <taxon>Viridiplantae</taxon>
        <taxon>Streptophyta</taxon>
        <taxon>Embryophyta</taxon>
        <taxon>Tracheophyta</taxon>
        <taxon>Spermatophyta</taxon>
        <taxon>Magnoliopsida</taxon>
        <taxon>Liliopsida</taxon>
        <taxon>Poales</taxon>
        <taxon>Poaceae</taxon>
        <taxon>PACMAD clade</taxon>
        <taxon>Arundinoideae</taxon>
        <taxon>Arundineae</taxon>
        <taxon>Arundo</taxon>
    </lineage>
</organism>
<sequence>MDLNCNSQGLFYL</sequence>
<proteinExistence type="predicted"/>
<reference evidence="1" key="1">
    <citation type="submission" date="2014-09" db="EMBL/GenBank/DDBJ databases">
        <authorList>
            <person name="Magalhaes I.L.F."/>
            <person name="Oliveira U."/>
            <person name="Santos F.R."/>
            <person name="Vidigal T.H.D.A."/>
            <person name="Brescovit A.D."/>
            <person name="Santos A.J."/>
        </authorList>
    </citation>
    <scope>NUCLEOTIDE SEQUENCE</scope>
    <source>
        <tissue evidence="1">Shoot tissue taken approximately 20 cm above the soil surface</tissue>
    </source>
</reference>
<accession>A0A0A9DZL9</accession>